<dbReference type="InterPro" id="IPR050695">
    <property type="entry name" value="N-acetylmuramoyl_amidase_3"/>
</dbReference>
<dbReference type="GO" id="GO:0030288">
    <property type="term" value="C:outer membrane-bounded periplasmic space"/>
    <property type="evidence" value="ECO:0007669"/>
    <property type="project" value="TreeGrafter"/>
</dbReference>
<evidence type="ECO:0000259" key="4">
    <source>
        <dbReference type="SMART" id="SM00646"/>
    </source>
</evidence>
<name>A0A444W476_9FLAO</name>
<dbReference type="PANTHER" id="PTHR30404">
    <property type="entry name" value="N-ACETYLMURAMOYL-L-ALANINE AMIDASE"/>
    <property type="match status" value="1"/>
</dbReference>
<feature type="domain" description="MurNAc-LAA" evidence="4">
    <location>
        <begin position="91"/>
        <end position="203"/>
    </location>
</feature>
<dbReference type="Pfam" id="PF01520">
    <property type="entry name" value="Amidase_3"/>
    <property type="match status" value="1"/>
</dbReference>
<evidence type="ECO:0000313" key="6">
    <source>
        <dbReference type="Proteomes" id="UP000289775"/>
    </source>
</evidence>
<organism evidence="5 6">
    <name type="scientific">Flavobacterium beibuense</name>
    <dbReference type="NCBI Taxonomy" id="657326"/>
    <lineage>
        <taxon>Bacteria</taxon>
        <taxon>Pseudomonadati</taxon>
        <taxon>Bacteroidota</taxon>
        <taxon>Flavobacteriia</taxon>
        <taxon>Flavobacteriales</taxon>
        <taxon>Flavobacteriaceae</taxon>
        <taxon>Flavobacterium</taxon>
    </lineage>
</organism>
<reference evidence="5 6" key="1">
    <citation type="submission" date="2014-12" db="EMBL/GenBank/DDBJ databases">
        <title>Genome sequence of Flavobacterium beibuense RSKm HC5.</title>
        <authorList>
            <person name="Kim J.F."/>
            <person name="Song J.Y."/>
            <person name="Kwak M.-J."/>
            <person name="Lee S.-W."/>
        </authorList>
    </citation>
    <scope>NUCLEOTIDE SEQUENCE [LARGE SCALE GENOMIC DNA]</scope>
    <source>
        <strain evidence="5 6">RSKm HC5</strain>
    </source>
</reference>
<keyword evidence="6" id="KW-1185">Reference proteome</keyword>
<dbReference type="GO" id="GO:0009253">
    <property type="term" value="P:peptidoglycan catabolic process"/>
    <property type="evidence" value="ECO:0007669"/>
    <property type="project" value="InterPro"/>
</dbReference>
<evidence type="ECO:0000256" key="3">
    <source>
        <dbReference type="ARBA" id="ARBA00022801"/>
    </source>
</evidence>
<dbReference type="RefSeq" id="WP_129752400.1">
    <property type="nucleotide sequence ID" value="NZ_JUIW01000013.1"/>
</dbReference>
<dbReference type="AlphaFoldDB" id="A0A444W476"/>
<accession>A0A444W476</accession>
<proteinExistence type="predicted"/>
<dbReference type="GO" id="GO:0008745">
    <property type="term" value="F:N-acetylmuramoyl-L-alanine amidase activity"/>
    <property type="evidence" value="ECO:0007669"/>
    <property type="project" value="UniProtKB-EC"/>
</dbReference>
<dbReference type="OrthoDB" id="9806267at2"/>
<dbReference type="PANTHER" id="PTHR30404:SF0">
    <property type="entry name" value="N-ACETYLMURAMOYL-L-ALANINE AMIDASE AMIC"/>
    <property type="match status" value="1"/>
</dbReference>
<dbReference type="SUPFAM" id="SSF53187">
    <property type="entry name" value="Zn-dependent exopeptidases"/>
    <property type="match status" value="1"/>
</dbReference>
<dbReference type="Proteomes" id="UP000289775">
    <property type="component" value="Unassembled WGS sequence"/>
</dbReference>
<evidence type="ECO:0000256" key="2">
    <source>
        <dbReference type="ARBA" id="ARBA00011901"/>
    </source>
</evidence>
<dbReference type="SMART" id="SM00646">
    <property type="entry name" value="Ami_3"/>
    <property type="match status" value="1"/>
</dbReference>
<dbReference type="Gene3D" id="3.40.630.40">
    <property type="entry name" value="Zn-dependent exopeptidases"/>
    <property type="match status" value="1"/>
</dbReference>
<sequence length="206" mass="23201">MKKHLIRNLFAIGVLICFAFALPNFSKKEFNVVIDAAHGGKDYGAVYNDYMEKDIAAIIAKKIEALNKDNKDVKIHFTRTGDEFVNLNERVEKINKIKPDLVLSLHLNAARNPENTVSGMEIFIAKESDQKEQSAQYAKQLTEKIGKDYTVVTKEAGFYMLKKAEAPALVFEMGFITSEKDRGYLTSEEGQDKLATLIANFITDIK</sequence>
<comment type="caution">
    <text evidence="5">The sequence shown here is derived from an EMBL/GenBank/DDBJ whole genome shotgun (WGS) entry which is preliminary data.</text>
</comment>
<dbReference type="InterPro" id="IPR002508">
    <property type="entry name" value="MurNAc-LAA_cat"/>
</dbReference>
<dbReference type="EC" id="3.5.1.28" evidence="2"/>
<dbReference type="EMBL" id="JUIW01000013">
    <property type="protein sequence ID" value="RYJ40496.1"/>
    <property type="molecule type" value="Genomic_DNA"/>
</dbReference>
<keyword evidence="3" id="KW-0378">Hydrolase</keyword>
<evidence type="ECO:0000313" key="5">
    <source>
        <dbReference type="EMBL" id="RYJ40496.1"/>
    </source>
</evidence>
<comment type="catalytic activity">
    <reaction evidence="1">
        <text>Hydrolyzes the link between N-acetylmuramoyl residues and L-amino acid residues in certain cell-wall glycopeptides.</text>
        <dbReference type="EC" id="3.5.1.28"/>
    </reaction>
</comment>
<gene>
    <name evidence="5" type="ORF">NU09_3326</name>
</gene>
<dbReference type="CDD" id="cd02696">
    <property type="entry name" value="MurNAc-LAA"/>
    <property type="match status" value="1"/>
</dbReference>
<protein>
    <recommendedName>
        <fullName evidence="2">N-acetylmuramoyl-L-alanine amidase</fullName>
        <ecNumber evidence="2">3.5.1.28</ecNumber>
    </recommendedName>
</protein>
<evidence type="ECO:0000256" key="1">
    <source>
        <dbReference type="ARBA" id="ARBA00001561"/>
    </source>
</evidence>